<dbReference type="PANTHER" id="PTHR15508">
    <property type="entry name" value="RIBOSOMAL PROTEIN S6 KINASE"/>
    <property type="match status" value="1"/>
</dbReference>
<dbReference type="InterPro" id="IPR000719">
    <property type="entry name" value="Prot_kinase_dom"/>
</dbReference>
<dbReference type="SUPFAM" id="SSF116846">
    <property type="entry name" value="MIT domain"/>
    <property type="match status" value="1"/>
</dbReference>
<evidence type="ECO:0000313" key="2">
    <source>
        <dbReference type="EMBL" id="NXI30120.1"/>
    </source>
</evidence>
<organism evidence="2 3">
    <name type="scientific">Sterrhoptilus dennistouni</name>
    <dbReference type="NCBI Taxonomy" id="2585820"/>
    <lineage>
        <taxon>Eukaryota</taxon>
        <taxon>Metazoa</taxon>
        <taxon>Chordata</taxon>
        <taxon>Craniata</taxon>
        <taxon>Vertebrata</taxon>
        <taxon>Euteleostomi</taxon>
        <taxon>Archelosauria</taxon>
        <taxon>Archosauria</taxon>
        <taxon>Dinosauria</taxon>
        <taxon>Saurischia</taxon>
        <taxon>Theropoda</taxon>
        <taxon>Coelurosauria</taxon>
        <taxon>Aves</taxon>
        <taxon>Neognathae</taxon>
        <taxon>Neoaves</taxon>
        <taxon>Telluraves</taxon>
        <taxon>Australaves</taxon>
        <taxon>Passeriformes</taxon>
        <taxon>Sylvioidea</taxon>
        <taxon>Zosteropidae</taxon>
        <taxon>Sterrhoptilus</taxon>
    </lineage>
</organism>
<keyword evidence="3" id="KW-1185">Reference proteome</keyword>
<dbReference type="SMART" id="SM00220">
    <property type="entry name" value="S_TKc"/>
    <property type="match status" value="1"/>
</dbReference>
<dbReference type="GO" id="GO:0005524">
    <property type="term" value="F:ATP binding"/>
    <property type="evidence" value="ECO:0007669"/>
    <property type="project" value="InterPro"/>
</dbReference>
<dbReference type="EMBL" id="VWZU01014238">
    <property type="protein sequence ID" value="NXI30120.1"/>
    <property type="molecule type" value="Genomic_DNA"/>
</dbReference>
<dbReference type="Gene3D" id="1.20.58.80">
    <property type="entry name" value="Phosphotransferase system, lactose/cellobiose-type IIA subunit"/>
    <property type="match status" value="1"/>
</dbReference>
<evidence type="ECO:0000259" key="1">
    <source>
        <dbReference type="PROSITE" id="PS50011"/>
    </source>
</evidence>
<sequence>VDPNKERREAVKRKITQYLRRAEEIFNCHLQRAAGANSTATGYSSLRFRPIRTLSSAVENLRRCKVVGVIDKVQIVQDPATGETFILKSLPKSHVETRERQTIIPHGVPFMVKLLCYYVSEDSIFLHLEHVQGDRGTRDTFCLITCSPFCFAGETLWSHLRSKYRVQQDCADSNTIQVLRDHGTQDGVGNSQGGSQVSTLPKQLSAGVSLSSSGKPNVPDPAMVETPWGASLTCGRLSKQPPSGQCRALASHGHNQRVWAVNEEQVQLWAAEILLALEGLHQQGVLCRDLNPRNLLLDTAGHVRLTFFGQWTEVEPHYCSQAREELYSAPEVGGIMEPTEAADCWSFGSLLYELLTGVPLSQNHPSGIQPHTQLHLPEGLSLAATSLLTELLQYNPKRRLGSGGDGISKLKSHSFFSTVPWNKLVG</sequence>
<dbReference type="AlphaFoldDB" id="A0A7K9S2B4"/>
<feature type="non-terminal residue" evidence="2">
    <location>
        <position position="1"/>
    </location>
</feature>
<gene>
    <name evidence="2" type="primary">Rps6kl1</name>
    <name evidence="2" type="ORF">STEDEN_R00475</name>
</gene>
<reference evidence="2 3" key="1">
    <citation type="submission" date="2019-09" db="EMBL/GenBank/DDBJ databases">
        <title>Bird 10,000 Genomes (B10K) Project - Family phase.</title>
        <authorList>
            <person name="Zhang G."/>
        </authorList>
    </citation>
    <scope>NUCLEOTIDE SEQUENCE [LARGE SCALE GENOMIC DNA]</scope>
    <source>
        <strain evidence="2">B10K-DU-001-27</strain>
        <tissue evidence="2">Muscle</tissue>
    </source>
</reference>
<dbReference type="PROSITE" id="PS50011">
    <property type="entry name" value="PROTEIN_KINASE_DOM"/>
    <property type="match status" value="1"/>
</dbReference>
<dbReference type="PANTHER" id="PTHR15508:SF4">
    <property type="entry name" value="RIBOSOMAL PROTEIN S6 KINASE-LIKE 1"/>
    <property type="match status" value="1"/>
</dbReference>
<comment type="caution">
    <text evidence="2">The sequence shown here is derived from an EMBL/GenBank/DDBJ whole genome shotgun (WGS) entry which is preliminary data.</text>
</comment>
<dbReference type="GO" id="GO:0004672">
    <property type="term" value="F:protein kinase activity"/>
    <property type="evidence" value="ECO:0007669"/>
    <property type="project" value="InterPro"/>
</dbReference>
<name>A0A7K9S2B4_9PASS</name>
<dbReference type="SUPFAM" id="SSF56112">
    <property type="entry name" value="Protein kinase-like (PK-like)"/>
    <property type="match status" value="1"/>
</dbReference>
<feature type="non-terminal residue" evidence="2">
    <location>
        <position position="426"/>
    </location>
</feature>
<protein>
    <submittedName>
        <fullName evidence="2">RPKL1 protein</fullName>
    </submittedName>
</protein>
<evidence type="ECO:0000313" key="3">
    <source>
        <dbReference type="Proteomes" id="UP000572325"/>
    </source>
</evidence>
<dbReference type="Pfam" id="PF00069">
    <property type="entry name" value="Pkinase"/>
    <property type="match status" value="1"/>
</dbReference>
<dbReference type="InterPro" id="IPR051866">
    <property type="entry name" value="Intracell_Sig-Traffick_Protein"/>
</dbReference>
<dbReference type="InterPro" id="IPR036181">
    <property type="entry name" value="MIT_dom_sf"/>
</dbReference>
<dbReference type="InterPro" id="IPR011009">
    <property type="entry name" value="Kinase-like_dom_sf"/>
</dbReference>
<accession>A0A7K9S2B4</accession>
<dbReference type="Gene3D" id="1.10.510.10">
    <property type="entry name" value="Transferase(Phosphotransferase) domain 1"/>
    <property type="match status" value="1"/>
</dbReference>
<feature type="domain" description="Protein kinase" evidence="1">
    <location>
        <begin position="28"/>
        <end position="416"/>
    </location>
</feature>
<dbReference type="Proteomes" id="UP000572325">
    <property type="component" value="Unassembled WGS sequence"/>
</dbReference>
<proteinExistence type="predicted"/>